<dbReference type="Proteomes" id="UP001278766">
    <property type="component" value="Unassembled WGS sequence"/>
</dbReference>
<accession>A0AAE0HDY0</accession>
<organism evidence="3 4">
    <name type="scientific">Chaetomium fimeti</name>
    <dbReference type="NCBI Taxonomy" id="1854472"/>
    <lineage>
        <taxon>Eukaryota</taxon>
        <taxon>Fungi</taxon>
        <taxon>Dikarya</taxon>
        <taxon>Ascomycota</taxon>
        <taxon>Pezizomycotina</taxon>
        <taxon>Sordariomycetes</taxon>
        <taxon>Sordariomycetidae</taxon>
        <taxon>Sordariales</taxon>
        <taxon>Chaetomiaceae</taxon>
        <taxon>Chaetomium</taxon>
    </lineage>
</organism>
<reference evidence="3" key="2">
    <citation type="submission" date="2023-06" db="EMBL/GenBank/DDBJ databases">
        <authorList>
            <consortium name="Lawrence Berkeley National Laboratory"/>
            <person name="Haridas S."/>
            <person name="Hensen N."/>
            <person name="Bonometti L."/>
            <person name="Westerberg I."/>
            <person name="Brannstrom I.O."/>
            <person name="Guillou S."/>
            <person name="Cros-Aarteil S."/>
            <person name="Calhoun S."/>
            <person name="Kuo A."/>
            <person name="Mondo S."/>
            <person name="Pangilinan J."/>
            <person name="Riley R."/>
            <person name="Labutti K."/>
            <person name="Andreopoulos B."/>
            <person name="Lipzen A."/>
            <person name="Chen C."/>
            <person name="Yanf M."/>
            <person name="Daum C."/>
            <person name="Ng V."/>
            <person name="Clum A."/>
            <person name="Steindorff A."/>
            <person name="Ohm R."/>
            <person name="Martin F."/>
            <person name="Silar P."/>
            <person name="Natvig D."/>
            <person name="Lalanne C."/>
            <person name="Gautier V."/>
            <person name="Ament-Velasquez S.L."/>
            <person name="Kruys A."/>
            <person name="Hutchinson M.I."/>
            <person name="Powell A.J."/>
            <person name="Barry K."/>
            <person name="Miller A.N."/>
            <person name="Grigoriev I.V."/>
            <person name="Debuchy R."/>
            <person name="Gladieux P."/>
            <person name="Thoren M.H."/>
            <person name="Johannesson H."/>
        </authorList>
    </citation>
    <scope>NUCLEOTIDE SEQUENCE</scope>
    <source>
        <strain evidence="3">CBS 168.71</strain>
    </source>
</reference>
<evidence type="ECO:0000256" key="2">
    <source>
        <dbReference type="SAM" id="SignalP"/>
    </source>
</evidence>
<feature type="chain" id="PRO_5041956072" description="Secreted protein" evidence="2">
    <location>
        <begin position="29"/>
        <end position="85"/>
    </location>
</feature>
<sequence length="85" mass="9632">MATWRLPVSATRLMAARMVFVYFSVLYTQICGPEAPAALASETFQPGYMGRKQLVFSEESREGTTNYPEPINTRPNTKQVRDISR</sequence>
<feature type="region of interest" description="Disordered" evidence="1">
    <location>
        <begin position="59"/>
        <end position="85"/>
    </location>
</feature>
<reference evidence="3" key="1">
    <citation type="journal article" date="2023" name="Mol. Phylogenet. Evol.">
        <title>Genome-scale phylogeny and comparative genomics of the fungal order Sordariales.</title>
        <authorList>
            <person name="Hensen N."/>
            <person name="Bonometti L."/>
            <person name="Westerberg I."/>
            <person name="Brannstrom I.O."/>
            <person name="Guillou S."/>
            <person name="Cros-Aarteil S."/>
            <person name="Calhoun S."/>
            <person name="Haridas S."/>
            <person name="Kuo A."/>
            <person name="Mondo S."/>
            <person name="Pangilinan J."/>
            <person name="Riley R."/>
            <person name="LaButti K."/>
            <person name="Andreopoulos B."/>
            <person name="Lipzen A."/>
            <person name="Chen C."/>
            <person name="Yan M."/>
            <person name="Daum C."/>
            <person name="Ng V."/>
            <person name="Clum A."/>
            <person name="Steindorff A."/>
            <person name="Ohm R.A."/>
            <person name="Martin F."/>
            <person name="Silar P."/>
            <person name="Natvig D.O."/>
            <person name="Lalanne C."/>
            <person name="Gautier V."/>
            <person name="Ament-Velasquez S.L."/>
            <person name="Kruys A."/>
            <person name="Hutchinson M.I."/>
            <person name="Powell A.J."/>
            <person name="Barry K."/>
            <person name="Miller A.N."/>
            <person name="Grigoriev I.V."/>
            <person name="Debuchy R."/>
            <person name="Gladieux P."/>
            <person name="Hiltunen Thoren M."/>
            <person name="Johannesson H."/>
        </authorList>
    </citation>
    <scope>NUCLEOTIDE SEQUENCE</scope>
    <source>
        <strain evidence="3">CBS 168.71</strain>
    </source>
</reference>
<proteinExistence type="predicted"/>
<feature type="compositionally biased region" description="Polar residues" evidence="1">
    <location>
        <begin position="63"/>
        <end position="78"/>
    </location>
</feature>
<protein>
    <recommendedName>
        <fullName evidence="5">Secreted protein</fullName>
    </recommendedName>
</protein>
<name>A0AAE0HDY0_9PEZI</name>
<gene>
    <name evidence="3" type="ORF">B0H64DRAFT_191430</name>
</gene>
<dbReference type="AlphaFoldDB" id="A0AAE0HDY0"/>
<evidence type="ECO:0000313" key="4">
    <source>
        <dbReference type="Proteomes" id="UP001278766"/>
    </source>
</evidence>
<dbReference type="RefSeq" id="XP_062658141.1">
    <property type="nucleotide sequence ID" value="XM_062799081.1"/>
</dbReference>
<dbReference type="EMBL" id="JAUEPN010000005">
    <property type="protein sequence ID" value="KAK3294627.1"/>
    <property type="molecule type" value="Genomic_DNA"/>
</dbReference>
<evidence type="ECO:0008006" key="5">
    <source>
        <dbReference type="Google" id="ProtNLM"/>
    </source>
</evidence>
<evidence type="ECO:0000256" key="1">
    <source>
        <dbReference type="SAM" id="MobiDB-lite"/>
    </source>
</evidence>
<comment type="caution">
    <text evidence="3">The sequence shown here is derived from an EMBL/GenBank/DDBJ whole genome shotgun (WGS) entry which is preliminary data.</text>
</comment>
<keyword evidence="4" id="KW-1185">Reference proteome</keyword>
<feature type="signal peptide" evidence="2">
    <location>
        <begin position="1"/>
        <end position="28"/>
    </location>
</feature>
<keyword evidence="2" id="KW-0732">Signal</keyword>
<dbReference type="GeneID" id="87836029"/>
<evidence type="ECO:0000313" key="3">
    <source>
        <dbReference type="EMBL" id="KAK3294627.1"/>
    </source>
</evidence>